<protein>
    <submittedName>
        <fullName evidence="1">HAD-superfamily hydrolase, subfamily IA, variant 3</fullName>
    </submittedName>
</protein>
<dbReference type="InterPro" id="IPR036412">
    <property type="entry name" value="HAD-like_sf"/>
</dbReference>
<dbReference type="Gene3D" id="1.10.150.240">
    <property type="entry name" value="Putative phosphatase, domain 2"/>
    <property type="match status" value="1"/>
</dbReference>
<dbReference type="OrthoDB" id="9797415at2"/>
<name>Q02B40_SOLUE</name>
<dbReference type="SFLD" id="SFLDG01129">
    <property type="entry name" value="C1.5:_HAD__Beta-PGM__Phosphata"/>
    <property type="match status" value="1"/>
</dbReference>
<proteinExistence type="predicted"/>
<dbReference type="HOGENOM" id="CLU_045011_9_5_0"/>
<dbReference type="PANTHER" id="PTHR43611:SF3">
    <property type="entry name" value="FLAVIN MONONUCLEOTIDE HYDROLASE 1, CHLOROPLATIC"/>
    <property type="match status" value="1"/>
</dbReference>
<gene>
    <name evidence="1" type="ordered locus">Acid_0727</name>
</gene>
<dbReference type="InterPro" id="IPR023198">
    <property type="entry name" value="PGP-like_dom2"/>
</dbReference>
<dbReference type="EMBL" id="CP000473">
    <property type="protein sequence ID" value="ABJ81726.1"/>
    <property type="molecule type" value="Genomic_DNA"/>
</dbReference>
<dbReference type="PANTHER" id="PTHR43611">
    <property type="entry name" value="ALPHA-D-GLUCOSE 1-PHOSPHATE PHOSPHATASE"/>
    <property type="match status" value="1"/>
</dbReference>
<dbReference type="AlphaFoldDB" id="Q02B40"/>
<dbReference type="SFLD" id="SFLDS00003">
    <property type="entry name" value="Haloacid_Dehalogenase"/>
    <property type="match status" value="1"/>
</dbReference>
<sequence>MHKAILFDLGKVLIHFDFQRGYRALEGLCPYTAAEIPKRLAGTGLVERFETGLMEPRDFVEEMSRTLDLRVDYDQFSQIWSCIFMHELLPEAMLEGLAQRYRMVLLSNTNALHFEMLRGAYGHLLRHFDELVLSYEVKAMKPRPEIFRAAVAGAQCRPEECFYTDDIAAYVEGARKLGIDAVQFESREQIEGEMRARGIRWE</sequence>
<reference evidence="1" key="1">
    <citation type="submission" date="2006-10" db="EMBL/GenBank/DDBJ databases">
        <title>Complete sequence of Solibacter usitatus Ellin6076.</title>
        <authorList>
            <consortium name="US DOE Joint Genome Institute"/>
            <person name="Copeland A."/>
            <person name="Lucas S."/>
            <person name="Lapidus A."/>
            <person name="Barry K."/>
            <person name="Detter J.C."/>
            <person name="Glavina del Rio T."/>
            <person name="Hammon N."/>
            <person name="Israni S."/>
            <person name="Dalin E."/>
            <person name="Tice H."/>
            <person name="Pitluck S."/>
            <person name="Thompson L.S."/>
            <person name="Brettin T."/>
            <person name="Bruce D."/>
            <person name="Han C."/>
            <person name="Tapia R."/>
            <person name="Gilna P."/>
            <person name="Schmutz J."/>
            <person name="Larimer F."/>
            <person name="Land M."/>
            <person name="Hauser L."/>
            <person name="Kyrpides N."/>
            <person name="Mikhailova N."/>
            <person name="Janssen P.H."/>
            <person name="Kuske C.R."/>
            <person name="Richardson P."/>
        </authorList>
    </citation>
    <scope>NUCLEOTIDE SEQUENCE</scope>
    <source>
        <strain evidence="1">Ellin6076</strain>
    </source>
</reference>
<keyword evidence="1" id="KW-0378">Hydrolase</keyword>
<organism evidence="1">
    <name type="scientific">Solibacter usitatus (strain Ellin6076)</name>
    <dbReference type="NCBI Taxonomy" id="234267"/>
    <lineage>
        <taxon>Bacteria</taxon>
        <taxon>Pseudomonadati</taxon>
        <taxon>Acidobacteriota</taxon>
        <taxon>Terriglobia</taxon>
        <taxon>Bryobacterales</taxon>
        <taxon>Solibacteraceae</taxon>
        <taxon>Candidatus Solibacter</taxon>
    </lineage>
</organism>
<dbReference type="SUPFAM" id="SSF56784">
    <property type="entry name" value="HAD-like"/>
    <property type="match status" value="1"/>
</dbReference>
<dbReference type="PRINTS" id="PR00413">
    <property type="entry name" value="HADHALOGNASE"/>
</dbReference>
<dbReference type="Pfam" id="PF00702">
    <property type="entry name" value="Hydrolase"/>
    <property type="match status" value="1"/>
</dbReference>
<dbReference type="Gene3D" id="3.40.50.1000">
    <property type="entry name" value="HAD superfamily/HAD-like"/>
    <property type="match status" value="1"/>
</dbReference>
<evidence type="ECO:0000313" key="1">
    <source>
        <dbReference type="EMBL" id="ABJ81726.1"/>
    </source>
</evidence>
<dbReference type="InterPro" id="IPR023214">
    <property type="entry name" value="HAD_sf"/>
</dbReference>
<dbReference type="NCBIfam" id="TIGR01509">
    <property type="entry name" value="HAD-SF-IA-v3"/>
    <property type="match status" value="1"/>
</dbReference>
<dbReference type="FunCoup" id="Q02B40">
    <property type="interactions" value="43"/>
</dbReference>
<dbReference type="eggNOG" id="COG1011">
    <property type="taxonomic scope" value="Bacteria"/>
</dbReference>
<dbReference type="InParanoid" id="Q02B40"/>
<dbReference type="CDD" id="cd02603">
    <property type="entry name" value="HAD_sEH-N_like"/>
    <property type="match status" value="1"/>
</dbReference>
<dbReference type="GO" id="GO:0016787">
    <property type="term" value="F:hydrolase activity"/>
    <property type="evidence" value="ECO:0007669"/>
    <property type="project" value="UniProtKB-KW"/>
</dbReference>
<dbReference type="STRING" id="234267.Acid_0727"/>
<dbReference type="InterPro" id="IPR006439">
    <property type="entry name" value="HAD-SF_hydro_IA"/>
</dbReference>
<accession>Q02B40</accession>
<dbReference type="KEGG" id="sus:Acid_0727"/>